<name>A0A5B8JRF4_9ACTN</name>
<reference evidence="1 2" key="1">
    <citation type="submission" date="2019-07" db="EMBL/GenBank/DDBJ databases">
        <authorList>
            <person name="Zhu P."/>
        </authorList>
    </citation>
    <scope>NUCLEOTIDE SEQUENCE [LARGE SCALE GENOMIC DNA]</scope>
    <source>
        <strain evidence="1 2">SSL-25</strain>
    </source>
</reference>
<sequence>MLTRGRILWAVVALVVVGAGVLGVRLWNGEPYPSSDPDRVADRLEQRAQTLYDEAALPGRPRVESAGVRKSGCQYRGLRGIAHLDDSRRPDVWQLRLDWSAPGLDIAVARAAQERIRERLERRGWTAADGIFGDMGFRFRAPGSGEQVDVMWYQATGNMLVRASAPCGEVPQRFQDSGWHNSGWSPSP</sequence>
<accession>A0A5B8JRF4</accession>
<evidence type="ECO:0000313" key="2">
    <source>
        <dbReference type="Proteomes" id="UP000320580"/>
    </source>
</evidence>
<dbReference type="RefSeq" id="WP_146483952.1">
    <property type="nucleotide sequence ID" value="NZ_CP042266.1"/>
</dbReference>
<dbReference type="AlphaFoldDB" id="A0A5B8JRF4"/>
<dbReference type="KEGG" id="sqz:FQU76_33125"/>
<protein>
    <submittedName>
        <fullName evidence="1">Uncharacterized protein</fullName>
    </submittedName>
</protein>
<proteinExistence type="predicted"/>
<evidence type="ECO:0000313" key="1">
    <source>
        <dbReference type="EMBL" id="QDY80560.1"/>
    </source>
</evidence>
<gene>
    <name evidence="1" type="ORF">FQU76_33125</name>
</gene>
<dbReference type="EMBL" id="CP042266">
    <property type="protein sequence ID" value="QDY80560.1"/>
    <property type="molecule type" value="Genomic_DNA"/>
</dbReference>
<dbReference type="OrthoDB" id="4167484at2"/>
<keyword evidence="2" id="KW-1185">Reference proteome</keyword>
<dbReference type="Proteomes" id="UP000320580">
    <property type="component" value="Chromosome"/>
</dbReference>
<organism evidence="1 2">
    <name type="scientific">Streptomyces qinzhouensis</name>
    <dbReference type="NCBI Taxonomy" id="2599401"/>
    <lineage>
        <taxon>Bacteria</taxon>
        <taxon>Bacillati</taxon>
        <taxon>Actinomycetota</taxon>
        <taxon>Actinomycetes</taxon>
        <taxon>Kitasatosporales</taxon>
        <taxon>Streptomycetaceae</taxon>
        <taxon>Streptomyces</taxon>
    </lineage>
</organism>